<dbReference type="RefSeq" id="YP_010788919.1">
    <property type="nucleotide sequence ID" value="NC_075367.1"/>
</dbReference>
<dbReference type="EMBL" id="MH046811">
    <property type="protein sequence ID" value="AZL89413.1"/>
    <property type="molecule type" value="Genomic_DNA"/>
</dbReference>
<feature type="transmembrane region" description="Helical" evidence="1">
    <location>
        <begin position="206"/>
        <end position="227"/>
    </location>
</feature>
<evidence type="ECO:0000256" key="1">
    <source>
        <dbReference type="SAM" id="Phobius"/>
    </source>
</evidence>
<reference evidence="2" key="1">
    <citation type="submission" date="2018-03" db="EMBL/GenBank/DDBJ databases">
        <title>Draft genome sequences of Megaviruse, new member of the family Mimiviridae isolated from water in Shanghai, China.</title>
        <authorList>
            <person name="Xia Y."/>
        </authorList>
    </citation>
    <scope>NUCLEOTIDE SEQUENCE</scope>
    <source>
        <strain evidence="2">SH</strain>
    </source>
</reference>
<accession>A0A3Q8U7Z7</accession>
<keyword evidence="1" id="KW-0812">Transmembrane</keyword>
<sequence length="228" mass="25843">MFSNMTDVTEAWDRDPVKEMTQKINNGNFDANKQKNRSIYKFKNSKNNDPISLSENSYSLSSRNSLSSKNYQSPKNISTYSIDSDLSTVSPPKLSKYSKLKFGDILNLSEIINSDPGYKDNNKCENTIKHIKKCNKCYDQLKKLVDTKVNKKIDEIILDNKLKQIQAFTPNLTQTPSTTILTSAYDAYTTHKPVATNITDSWKETLVIVIGIIIALLIIFLIIKAICK</sequence>
<evidence type="ECO:0000313" key="2">
    <source>
        <dbReference type="EMBL" id="AZL89413.1"/>
    </source>
</evidence>
<keyword evidence="1" id="KW-0472">Membrane</keyword>
<dbReference type="GeneID" id="80526214"/>
<protein>
    <submittedName>
        <fullName evidence="2">Uncharacterized protein</fullName>
    </submittedName>
</protein>
<keyword evidence="1" id="KW-1133">Transmembrane helix</keyword>
<organism evidence="2">
    <name type="scientific">Megavirus baoshan</name>
    <dbReference type="NCBI Taxonomy" id="2496520"/>
    <lineage>
        <taxon>Viruses</taxon>
        <taxon>Varidnaviria</taxon>
        <taxon>Bamfordvirae</taxon>
        <taxon>Nucleocytoviricota</taxon>
        <taxon>Megaviricetes</taxon>
        <taxon>Imitervirales</taxon>
        <taxon>Mimiviridae</taxon>
        <taxon>Megamimivirinae</taxon>
        <taxon>Megavirus</taxon>
        <taxon>Megavirus baoshanense</taxon>
    </lineage>
</organism>
<name>A0A3Q8U7Z7_9VIRU</name>
<dbReference type="KEGG" id="vg:80526214"/>
<proteinExistence type="predicted"/>